<feature type="signal peptide" evidence="1">
    <location>
        <begin position="1"/>
        <end position="25"/>
    </location>
</feature>
<organism evidence="2 3">
    <name type="scientific">Diploscapter pachys</name>
    <dbReference type="NCBI Taxonomy" id="2018661"/>
    <lineage>
        <taxon>Eukaryota</taxon>
        <taxon>Metazoa</taxon>
        <taxon>Ecdysozoa</taxon>
        <taxon>Nematoda</taxon>
        <taxon>Chromadorea</taxon>
        <taxon>Rhabditida</taxon>
        <taxon>Rhabditina</taxon>
        <taxon>Rhabditomorpha</taxon>
        <taxon>Rhabditoidea</taxon>
        <taxon>Rhabditidae</taxon>
        <taxon>Diploscapter</taxon>
    </lineage>
</organism>
<protein>
    <submittedName>
        <fullName evidence="2">Uncharacterized protein</fullName>
    </submittedName>
</protein>
<dbReference type="PROSITE" id="PS51257">
    <property type="entry name" value="PROKAR_LIPOPROTEIN"/>
    <property type="match status" value="1"/>
</dbReference>
<keyword evidence="1" id="KW-0732">Signal</keyword>
<feature type="chain" id="PRO_5013330866" evidence="1">
    <location>
        <begin position="26"/>
        <end position="131"/>
    </location>
</feature>
<accession>A0A2A2JS08</accession>
<dbReference type="AlphaFoldDB" id="A0A2A2JS08"/>
<dbReference type="EMBL" id="LIAE01010258">
    <property type="protein sequence ID" value="PAV64437.1"/>
    <property type="molecule type" value="Genomic_DNA"/>
</dbReference>
<reference evidence="2 3" key="1">
    <citation type="journal article" date="2017" name="Curr. Biol.">
        <title>Genome architecture and evolution of a unichromosomal asexual nematode.</title>
        <authorList>
            <person name="Fradin H."/>
            <person name="Zegar C."/>
            <person name="Gutwein M."/>
            <person name="Lucas J."/>
            <person name="Kovtun M."/>
            <person name="Corcoran D."/>
            <person name="Baugh L.R."/>
            <person name="Kiontke K."/>
            <person name="Gunsalus K."/>
            <person name="Fitch D.H."/>
            <person name="Piano F."/>
        </authorList>
    </citation>
    <scope>NUCLEOTIDE SEQUENCE [LARGE SCALE GENOMIC DNA]</scope>
    <source>
        <strain evidence="2">PF1309</strain>
    </source>
</reference>
<gene>
    <name evidence="2" type="ORF">WR25_07024</name>
</gene>
<comment type="caution">
    <text evidence="2">The sequence shown here is derived from an EMBL/GenBank/DDBJ whole genome shotgun (WGS) entry which is preliminary data.</text>
</comment>
<evidence type="ECO:0000256" key="1">
    <source>
        <dbReference type="SAM" id="SignalP"/>
    </source>
</evidence>
<evidence type="ECO:0000313" key="2">
    <source>
        <dbReference type="EMBL" id="PAV64437.1"/>
    </source>
</evidence>
<dbReference type="Proteomes" id="UP000218231">
    <property type="component" value="Unassembled WGS sequence"/>
</dbReference>
<name>A0A2A2JS08_9BILA</name>
<proteinExistence type="predicted"/>
<sequence>MDKGRKMHKFIALTIAFTIVACVMGQGNFGANPGQPSLSQSGAPAPLRFSQYSTGYNQGYNSGSGYGQTGYGQTGYSTNQQYNPQASGTYGQYGTTTPGYNNRQYNQPYYNSVAKASGFMAAVSTLALLVL</sequence>
<keyword evidence="3" id="KW-1185">Reference proteome</keyword>
<evidence type="ECO:0000313" key="3">
    <source>
        <dbReference type="Proteomes" id="UP000218231"/>
    </source>
</evidence>